<sequence>MAAHGRRIKLTQRDKVPIRWQAPEVLLQFIYLRESDVWSYGMLMSEIYNDGKKPFHGIPNAQIRKNTVKDDVVAPTAPKEKFIHRIQNGTIK</sequence>
<accession>A0AAD5QJA5</accession>
<dbReference type="PROSITE" id="PS50011">
    <property type="entry name" value="PROTEIN_KINASE_DOM"/>
    <property type="match status" value="1"/>
</dbReference>
<comment type="caution">
    <text evidence="4">The sequence shown here is derived from an EMBL/GenBank/DDBJ whole genome shotgun (WGS) entry which is preliminary data.</text>
</comment>
<proteinExistence type="predicted"/>
<evidence type="ECO:0000256" key="1">
    <source>
        <dbReference type="ARBA" id="ARBA00022741"/>
    </source>
</evidence>
<keyword evidence="5" id="KW-1185">Reference proteome</keyword>
<dbReference type="Pfam" id="PF07714">
    <property type="entry name" value="PK_Tyr_Ser-Thr"/>
    <property type="match status" value="1"/>
</dbReference>
<dbReference type="InterPro" id="IPR050198">
    <property type="entry name" value="Non-receptor_tyrosine_kinases"/>
</dbReference>
<dbReference type="InterPro" id="IPR000719">
    <property type="entry name" value="Prot_kinase_dom"/>
</dbReference>
<evidence type="ECO:0000256" key="2">
    <source>
        <dbReference type="ARBA" id="ARBA00022840"/>
    </source>
</evidence>
<keyword evidence="2" id="KW-0067">ATP-binding</keyword>
<gene>
    <name evidence="4" type="ORF">KIN20_007638</name>
</gene>
<feature type="non-terminal residue" evidence="4">
    <location>
        <position position="1"/>
    </location>
</feature>
<dbReference type="SUPFAM" id="SSF56112">
    <property type="entry name" value="Protein kinase-like (PK-like)"/>
    <property type="match status" value="1"/>
</dbReference>
<dbReference type="EMBL" id="JAHQIW010001107">
    <property type="protein sequence ID" value="KAJ1351564.1"/>
    <property type="molecule type" value="Genomic_DNA"/>
</dbReference>
<evidence type="ECO:0000313" key="4">
    <source>
        <dbReference type="EMBL" id="KAJ1351564.1"/>
    </source>
</evidence>
<reference evidence="4" key="1">
    <citation type="submission" date="2021-06" db="EMBL/GenBank/DDBJ databases">
        <title>Parelaphostrongylus tenuis whole genome reference sequence.</title>
        <authorList>
            <person name="Garwood T.J."/>
            <person name="Larsen P.A."/>
            <person name="Fountain-Jones N.M."/>
            <person name="Garbe J.R."/>
            <person name="Macchietto M.G."/>
            <person name="Kania S.A."/>
            <person name="Gerhold R.W."/>
            <person name="Richards J.E."/>
            <person name="Wolf T.M."/>
        </authorList>
    </citation>
    <scope>NUCLEOTIDE SEQUENCE</scope>
    <source>
        <strain evidence="4">MNPRO001-30</strain>
        <tissue evidence="4">Meninges</tissue>
    </source>
</reference>
<feature type="domain" description="Protein kinase" evidence="3">
    <location>
        <begin position="1"/>
        <end position="92"/>
    </location>
</feature>
<keyword evidence="1" id="KW-0547">Nucleotide-binding</keyword>
<dbReference type="PANTHER" id="PTHR24418">
    <property type="entry name" value="TYROSINE-PROTEIN KINASE"/>
    <property type="match status" value="1"/>
</dbReference>
<evidence type="ECO:0000259" key="3">
    <source>
        <dbReference type="PROSITE" id="PS50011"/>
    </source>
</evidence>
<protein>
    <recommendedName>
        <fullName evidence="3">Protein kinase domain-containing protein</fullName>
    </recommendedName>
</protein>
<dbReference type="GO" id="GO:0005524">
    <property type="term" value="F:ATP binding"/>
    <property type="evidence" value="ECO:0007669"/>
    <property type="project" value="UniProtKB-KW"/>
</dbReference>
<dbReference type="GO" id="GO:0004672">
    <property type="term" value="F:protein kinase activity"/>
    <property type="evidence" value="ECO:0007669"/>
    <property type="project" value="InterPro"/>
</dbReference>
<organism evidence="4 5">
    <name type="scientific">Parelaphostrongylus tenuis</name>
    <name type="common">Meningeal worm</name>
    <dbReference type="NCBI Taxonomy" id="148309"/>
    <lineage>
        <taxon>Eukaryota</taxon>
        <taxon>Metazoa</taxon>
        <taxon>Ecdysozoa</taxon>
        <taxon>Nematoda</taxon>
        <taxon>Chromadorea</taxon>
        <taxon>Rhabditida</taxon>
        <taxon>Rhabditina</taxon>
        <taxon>Rhabditomorpha</taxon>
        <taxon>Strongyloidea</taxon>
        <taxon>Metastrongylidae</taxon>
        <taxon>Parelaphostrongylus</taxon>
    </lineage>
</organism>
<dbReference type="Gene3D" id="1.10.510.10">
    <property type="entry name" value="Transferase(Phosphotransferase) domain 1"/>
    <property type="match status" value="1"/>
</dbReference>
<dbReference type="InterPro" id="IPR001245">
    <property type="entry name" value="Ser-Thr/Tyr_kinase_cat_dom"/>
</dbReference>
<name>A0AAD5QJA5_PARTN</name>
<evidence type="ECO:0000313" key="5">
    <source>
        <dbReference type="Proteomes" id="UP001196413"/>
    </source>
</evidence>
<dbReference type="Proteomes" id="UP001196413">
    <property type="component" value="Unassembled WGS sequence"/>
</dbReference>
<dbReference type="InterPro" id="IPR011009">
    <property type="entry name" value="Kinase-like_dom_sf"/>
</dbReference>
<dbReference type="AlphaFoldDB" id="A0AAD5QJA5"/>